<dbReference type="InterPro" id="IPR042532">
    <property type="entry name" value="EXOC3/Sec6_C"/>
</dbReference>
<evidence type="ECO:0000313" key="5">
    <source>
        <dbReference type="EMBL" id="CCC52669.1"/>
    </source>
</evidence>
<dbReference type="GO" id="GO:0000149">
    <property type="term" value="F:SNARE binding"/>
    <property type="evidence" value="ECO:0007669"/>
    <property type="project" value="TreeGrafter"/>
</dbReference>
<evidence type="ECO:0000256" key="4">
    <source>
        <dbReference type="SAM" id="MobiDB-lite"/>
    </source>
</evidence>
<dbReference type="Gene3D" id="1.10.357.70">
    <property type="entry name" value="Exocyst complex component Sec6, C-terminal domain"/>
    <property type="match status" value="1"/>
</dbReference>
<dbReference type="PANTHER" id="PTHR21292:SF1">
    <property type="entry name" value="EXOCYST COMPLEX COMPONENT 3"/>
    <property type="match status" value="1"/>
</dbReference>
<keyword evidence="2" id="KW-0813">Transport</keyword>
<dbReference type="GO" id="GO:0006887">
    <property type="term" value="P:exocytosis"/>
    <property type="evidence" value="ECO:0007669"/>
    <property type="project" value="UniProtKB-KW"/>
</dbReference>
<evidence type="ECO:0000256" key="1">
    <source>
        <dbReference type="ARBA" id="ARBA00009447"/>
    </source>
</evidence>
<evidence type="ECO:0000256" key="3">
    <source>
        <dbReference type="ARBA" id="ARBA00022483"/>
    </source>
</evidence>
<dbReference type="GO" id="GO:0000145">
    <property type="term" value="C:exocyst"/>
    <property type="evidence" value="ECO:0007669"/>
    <property type="project" value="InterPro"/>
</dbReference>
<dbReference type="EMBL" id="HE573027">
    <property type="protein sequence ID" value="CCC52669.1"/>
    <property type="molecule type" value="Genomic_DNA"/>
</dbReference>
<accession>G0UA37</accession>
<name>G0UA37_TRYVY</name>
<protein>
    <submittedName>
        <fullName evidence="5">Uncharacterized protein</fullName>
    </submittedName>
</protein>
<evidence type="ECO:0000256" key="2">
    <source>
        <dbReference type="ARBA" id="ARBA00022448"/>
    </source>
</evidence>
<organism evidence="5">
    <name type="scientific">Trypanosoma vivax (strain Y486)</name>
    <dbReference type="NCBI Taxonomy" id="1055687"/>
    <lineage>
        <taxon>Eukaryota</taxon>
        <taxon>Discoba</taxon>
        <taxon>Euglenozoa</taxon>
        <taxon>Kinetoplastea</taxon>
        <taxon>Metakinetoplastina</taxon>
        <taxon>Trypanosomatida</taxon>
        <taxon>Trypanosomatidae</taxon>
        <taxon>Trypanosoma</taxon>
        <taxon>Duttonella</taxon>
    </lineage>
</organism>
<comment type="similarity">
    <text evidence="1">Belongs to the SEC6 family.</text>
</comment>
<keyword evidence="3" id="KW-0268">Exocytosis</keyword>
<feature type="compositionally biased region" description="Low complexity" evidence="4">
    <location>
        <begin position="793"/>
        <end position="802"/>
    </location>
</feature>
<dbReference type="Pfam" id="PF06046">
    <property type="entry name" value="Sec6"/>
    <property type="match status" value="1"/>
</dbReference>
<feature type="compositionally biased region" description="Basic and acidic residues" evidence="4">
    <location>
        <begin position="767"/>
        <end position="784"/>
    </location>
</feature>
<dbReference type="GO" id="GO:0051601">
    <property type="term" value="P:exocyst localization"/>
    <property type="evidence" value="ECO:0007669"/>
    <property type="project" value="TreeGrafter"/>
</dbReference>
<sequence length="823" mass="93605">MWGRPSVGRTVPYSSHALEEVDSTQIYSIEELLPFVGGEPSSLKAEVITTLNNELTHTDDLGTTVARLLRSCDNELRELRRAIKFMSFSQLVDGHRARQIVKESGDRVRELRTLFVEQSDMIARMEVSSGDYDQLRELYYLRSNVTSVIEWVEMLKELRSTSLYKLIEKRQFAAAYKRLCRLQSIRCAVMDASPDDEQQYDASFDPYFENLDGVQTMFVSEVYKLFEETSMHAAINKALEDVPRSSSMMDFVDPVGQCSGYLEQMKKVSPLLAALEITLIPLSTKFPFFATVVSTLHSEVVSALNRLVDTSAEVGANDLLVASDFVQWYRGAMMDANYGSYVDLDFLNKLSAIMMTEAVDELVGHLVHLCRSCANAVLRDRDVALLSSTEFPVTTGPKDMFAVLQQTLGGLSTAIETGVMQQIGRACAAAIECYLMECRMHSDYHWWEAEEEERCKREGGAKEDWTACRLLFLYAFCNDCSVIERNMDTVELKFVSSWDDEQGCDNTSAFDKVRNTMAEHVLYYIDEIVMHVERLVENKWELIFRSKEWYDDDANPMQVIVDTLADYVDEEFSTALGEPRARMATRRMMPRFVHKFLTTLMEFLGDAIRHPKSMGVSNWHSFVNCFARDISLALDMWSKRVTEGRGQLIKTARQALELMKSLLSVEKPVDFDFIVQKDLLDGFGDCPSFVVHFLIQARQKVLGTETCGTMLSLWEERIAHQQRGEDDIPTAGWFQAPSFLGELDRTIASIAKRGNIFGPSPRKKRIKAEQQRQQREREKSREQHLAYISESTAAAARARANAPPKKHKDESVEVVSLAELLGQ</sequence>
<reference evidence="5" key="1">
    <citation type="journal article" date="2012" name="Proc. Natl. Acad. Sci. U.S.A.">
        <title>Antigenic diversity is generated by distinct evolutionary mechanisms in African trypanosome species.</title>
        <authorList>
            <person name="Jackson A.P."/>
            <person name="Berry A."/>
            <person name="Aslett M."/>
            <person name="Allison H.C."/>
            <person name="Burton P."/>
            <person name="Vavrova-Anderson J."/>
            <person name="Brown R."/>
            <person name="Browne H."/>
            <person name="Corton N."/>
            <person name="Hauser H."/>
            <person name="Gamble J."/>
            <person name="Gilderthorp R."/>
            <person name="Marcello L."/>
            <person name="McQuillan J."/>
            <person name="Otto T.D."/>
            <person name="Quail M.A."/>
            <person name="Sanders M.J."/>
            <person name="van Tonder A."/>
            <person name="Ginger M.L."/>
            <person name="Field M.C."/>
            <person name="Barry J.D."/>
            <person name="Hertz-Fowler C."/>
            <person name="Berriman M."/>
        </authorList>
    </citation>
    <scope>NUCLEOTIDE SEQUENCE</scope>
    <source>
        <strain evidence="5">Y486</strain>
    </source>
</reference>
<dbReference type="VEuPathDB" id="TriTrypDB:TvY486_1101540"/>
<proteinExistence type="inferred from homology"/>
<dbReference type="PANTHER" id="PTHR21292">
    <property type="entry name" value="EXOCYST COMPLEX COMPONENT SEC6-RELATED"/>
    <property type="match status" value="1"/>
</dbReference>
<dbReference type="InterPro" id="IPR010326">
    <property type="entry name" value="EXOC3/Sec6"/>
</dbReference>
<dbReference type="AlphaFoldDB" id="G0UA37"/>
<gene>
    <name evidence="5" type="ORF">TVY486_1101540</name>
</gene>
<feature type="region of interest" description="Disordered" evidence="4">
    <location>
        <begin position="793"/>
        <end position="812"/>
    </location>
</feature>
<feature type="region of interest" description="Disordered" evidence="4">
    <location>
        <begin position="755"/>
        <end position="784"/>
    </location>
</feature>